<dbReference type="AlphaFoldDB" id="A0A5A7TU45"/>
<sequence>MTMIRADVVNLFYKGYMSEEKQYAMVNEKKVDFGPDAINMFYGLDDNEIGHAIFKNPKEQNLQEGLTRVAWPGTKWDRTPTRKYQLFPHNLNTEVNWRMWVRYFVNISLHGSIILAT</sequence>
<evidence type="ECO:0000313" key="2">
    <source>
        <dbReference type="Proteomes" id="UP000321393"/>
    </source>
</evidence>
<proteinExistence type="predicted"/>
<organism evidence="1 2">
    <name type="scientific">Cucumis melo var. makuwa</name>
    <name type="common">Oriental melon</name>
    <dbReference type="NCBI Taxonomy" id="1194695"/>
    <lineage>
        <taxon>Eukaryota</taxon>
        <taxon>Viridiplantae</taxon>
        <taxon>Streptophyta</taxon>
        <taxon>Embryophyta</taxon>
        <taxon>Tracheophyta</taxon>
        <taxon>Spermatophyta</taxon>
        <taxon>Magnoliopsida</taxon>
        <taxon>eudicotyledons</taxon>
        <taxon>Gunneridae</taxon>
        <taxon>Pentapetalae</taxon>
        <taxon>rosids</taxon>
        <taxon>fabids</taxon>
        <taxon>Cucurbitales</taxon>
        <taxon>Cucurbitaceae</taxon>
        <taxon>Benincaseae</taxon>
        <taxon>Cucumis</taxon>
    </lineage>
</organism>
<evidence type="ECO:0000313" key="1">
    <source>
        <dbReference type="EMBL" id="KAA0045357.1"/>
    </source>
</evidence>
<accession>A0A5A7TU45</accession>
<gene>
    <name evidence="1" type="ORF">E6C27_scaffold316G001360</name>
</gene>
<name>A0A5A7TU45_CUCMM</name>
<protein>
    <submittedName>
        <fullName evidence="1">Uncharacterized protein</fullName>
    </submittedName>
</protein>
<dbReference type="Proteomes" id="UP000321393">
    <property type="component" value="Unassembled WGS sequence"/>
</dbReference>
<dbReference type="EMBL" id="SSTE01014625">
    <property type="protein sequence ID" value="KAA0045357.1"/>
    <property type="molecule type" value="Genomic_DNA"/>
</dbReference>
<reference evidence="1 2" key="1">
    <citation type="submission" date="2019-08" db="EMBL/GenBank/DDBJ databases">
        <title>Draft genome sequences of two oriental melons (Cucumis melo L. var makuwa).</title>
        <authorList>
            <person name="Kwon S.-Y."/>
        </authorList>
    </citation>
    <scope>NUCLEOTIDE SEQUENCE [LARGE SCALE GENOMIC DNA]</scope>
    <source>
        <strain evidence="2">cv. SW 3</strain>
        <tissue evidence="1">Leaf</tissue>
    </source>
</reference>
<comment type="caution">
    <text evidence="1">The sequence shown here is derived from an EMBL/GenBank/DDBJ whole genome shotgun (WGS) entry which is preliminary data.</text>
</comment>